<feature type="compositionally biased region" description="Low complexity" evidence="1">
    <location>
        <begin position="18"/>
        <end position="36"/>
    </location>
</feature>
<organism evidence="2">
    <name type="scientific">Oikopleura dioica</name>
    <name type="common">Tunicate</name>
    <dbReference type="NCBI Taxonomy" id="34765"/>
    <lineage>
        <taxon>Eukaryota</taxon>
        <taxon>Metazoa</taxon>
        <taxon>Chordata</taxon>
        <taxon>Tunicata</taxon>
        <taxon>Appendicularia</taxon>
        <taxon>Copelata</taxon>
        <taxon>Oikopleuridae</taxon>
        <taxon>Oikopleura</taxon>
    </lineage>
</organism>
<evidence type="ECO:0000313" key="2">
    <source>
        <dbReference type="EMBL" id="CBY10576.1"/>
    </source>
</evidence>
<dbReference type="InParanoid" id="E4XJD3"/>
<keyword evidence="3" id="KW-1185">Reference proteome</keyword>
<accession>E4XJD3</accession>
<evidence type="ECO:0000313" key="3">
    <source>
        <dbReference type="Proteomes" id="UP000001307"/>
    </source>
</evidence>
<dbReference type="Proteomes" id="UP000001307">
    <property type="component" value="Unassembled WGS sequence"/>
</dbReference>
<evidence type="ECO:0000256" key="1">
    <source>
        <dbReference type="SAM" id="MobiDB-lite"/>
    </source>
</evidence>
<gene>
    <name evidence="2" type="ORF">GSOID_T00012724001</name>
</gene>
<dbReference type="OrthoDB" id="10532653at2759"/>
<proteinExistence type="predicted"/>
<protein>
    <submittedName>
        <fullName evidence="2">Uncharacterized protein</fullName>
    </submittedName>
</protein>
<dbReference type="EMBL" id="FN653059">
    <property type="protein sequence ID" value="CBY10576.1"/>
    <property type="molecule type" value="Genomic_DNA"/>
</dbReference>
<sequence>MAEQPNTMPRRRRDFDSNRTTPFRPNTPAANNANNRYAHRARYVGNEMPTEEELRRYPHRKKYYENRAEYIEKEDEYNGNRCFPNREEHFDENDNLNAVEDCSGLIGFYNQGTNRKDFLGLTWRHYFSYETPTGHECVGSWMTKKGHLTVDERDQMVKAQPGADPERYVFQEKGRRPDLKSGSYHPFNAKMKGGFKNKFSPYNRAGRKYPY</sequence>
<name>E4XJD3_OIKDI</name>
<reference evidence="2" key="1">
    <citation type="journal article" date="2010" name="Science">
        <title>Plasticity of animal genome architecture unmasked by rapid evolution of a pelagic tunicate.</title>
        <authorList>
            <person name="Denoeud F."/>
            <person name="Henriet S."/>
            <person name="Mungpakdee S."/>
            <person name="Aury J.M."/>
            <person name="Da Silva C."/>
            <person name="Brinkmann H."/>
            <person name="Mikhaleva J."/>
            <person name="Olsen L.C."/>
            <person name="Jubin C."/>
            <person name="Canestro C."/>
            <person name="Bouquet J.M."/>
            <person name="Danks G."/>
            <person name="Poulain J."/>
            <person name="Campsteijn C."/>
            <person name="Adamski M."/>
            <person name="Cross I."/>
            <person name="Yadetie F."/>
            <person name="Muffato M."/>
            <person name="Louis A."/>
            <person name="Butcher S."/>
            <person name="Tsagkogeorga G."/>
            <person name="Konrad A."/>
            <person name="Singh S."/>
            <person name="Jensen M.F."/>
            <person name="Cong E.H."/>
            <person name="Eikeseth-Otteraa H."/>
            <person name="Noel B."/>
            <person name="Anthouard V."/>
            <person name="Porcel B.M."/>
            <person name="Kachouri-Lafond R."/>
            <person name="Nishino A."/>
            <person name="Ugolini M."/>
            <person name="Chourrout P."/>
            <person name="Nishida H."/>
            <person name="Aasland R."/>
            <person name="Huzurbazar S."/>
            <person name="Westhof E."/>
            <person name="Delsuc F."/>
            <person name="Lehrach H."/>
            <person name="Reinhardt R."/>
            <person name="Weissenbach J."/>
            <person name="Roy S.W."/>
            <person name="Artiguenave F."/>
            <person name="Postlethwait J.H."/>
            <person name="Manak J.R."/>
            <person name="Thompson E.M."/>
            <person name="Jaillon O."/>
            <person name="Du Pasquier L."/>
            <person name="Boudinot P."/>
            <person name="Liberles D.A."/>
            <person name="Volff J.N."/>
            <person name="Philippe H."/>
            <person name="Lenhard B."/>
            <person name="Roest Crollius H."/>
            <person name="Wincker P."/>
            <person name="Chourrout D."/>
        </authorList>
    </citation>
    <scope>NUCLEOTIDE SEQUENCE [LARGE SCALE GENOMIC DNA]</scope>
</reference>
<feature type="region of interest" description="Disordered" evidence="1">
    <location>
        <begin position="1"/>
        <end position="37"/>
    </location>
</feature>
<dbReference type="AlphaFoldDB" id="E4XJD3"/>